<evidence type="ECO:0000313" key="4">
    <source>
        <dbReference type="Proteomes" id="UP001597561"/>
    </source>
</evidence>
<feature type="region of interest" description="Disordered" evidence="1">
    <location>
        <begin position="410"/>
        <end position="430"/>
    </location>
</feature>
<dbReference type="Gene3D" id="3.40.190.10">
    <property type="entry name" value="Periplasmic binding protein-like II"/>
    <property type="match status" value="1"/>
</dbReference>
<gene>
    <name evidence="3" type="ORF">ACFS5P_12650</name>
</gene>
<name>A0ABW5ZIE5_9BACL</name>
<organism evidence="3 4">
    <name type="scientific">Jeotgalibacillus terrae</name>
    <dbReference type="NCBI Taxonomy" id="587735"/>
    <lineage>
        <taxon>Bacteria</taxon>
        <taxon>Bacillati</taxon>
        <taxon>Bacillota</taxon>
        <taxon>Bacilli</taxon>
        <taxon>Bacillales</taxon>
        <taxon>Caryophanaceae</taxon>
        <taxon>Jeotgalibacillus</taxon>
    </lineage>
</organism>
<comment type="caution">
    <text evidence="3">The sequence shown here is derived from an EMBL/GenBank/DDBJ whole genome shotgun (WGS) entry which is preliminary data.</text>
</comment>
<feature type="signal peptide" evidence="2">
    <location>
        <begin position="1"/>
        <end position="26"/>
    </location>
</feature>
<keyword evidence="2" id="KW-0732">Signal</keyword>
<dbReference type="Pfam" id="PF13416">
    <property type="entry name" value="SBP_bac_8"/>
    <property type="match status" value="1"/>
</dbReference>
<dbReference type="PANTHER" id="PTHR43649">
    <property type="entry name" value="ARABINOSE-BINDING PROTEIN-RELATED"/>
    <property type="match status" value="1"/>
</dbReference>
<evidence type="ECO:0000313" key="3">
    <source>
        <dbReference type="EMBL" id="MFD2912729.1"/>
    </source>
</evidence>
<dbReference type="PROSITE" id="PS51257">
    <property type="entry name" value="PROKAR_LIPOPROTEIN"/>
    <property type="match status" value="1"/>
</dbReference>
<sequence>MRELKRMKMGALVGVTVMGMALAGCADTGSSNGNNESGNNSEDVELTMWLWPGFGLENLLKEYEENNPGIKVNLQEAEYADIHQNLITALAAGSGAPDISGIDEGYLDRFMENPDHFHNLMDLGGEELKDQYLDFKWQQGTNADESFLIGVPTDVGPMVMAYRADIFEEAGLPTDPDEVAEKMGTWEEYIEAGKQLQEETGSFMFNNLSDLYTAILEQGSPQYFEDDGTFIAGESERNQYAWDLATSAVDISAGIDRSTTEWGAGVAAGEFATVFLPPWMLQNIKNDAPDTSGLWNITNMPEGSGNFGGSFLSIPSESDHPEEAYDLVTWLMAPEQQLRIFEENGPFPSTPEVYDDPAIQELQDDFFLRDDLGALYAEAAEEIVYGYKGSLHEPVGTLFRDALQTIEDGTNSKEEAWNGAMEEAERQINR</sequence>
<dbReference type="Proteomes" id="UP001597561">
    <property type="component" value="Unassembled WGS sequence"/>
</dbReference>
<dbReference type="InterPro" id="IPR050490">
    <property type="entry name" value="Bact_solute-bd_prot1"/>
</dbReference>
<dbReference type="SUPFAM" id="SSF53850">
    <property type="entry name" value="Periplasmic binding protein-like II"/>
    <property type="match status" value="1"/>
</dbReference>
<keyword evidence="4" id="KW-1185">Reference proteome</keyword>
<dbReference type="InterPro" id="IPR006059">
    <property type="entry name" value="SBP"/>
</dbReference>
<feature type="chain" id="PRO_5046126745" evidence="2">
    <location>
        <begin position="27"/>
        <end position="430"/>
    </location>
</feature>
<reference evidence="4" key="1">
    <citation type="journal article" date="2019" name="Int. J. Syst. Evol. Microbiol.">
        <title>The Global Catalogue of Microorganisms (GCM) 10K type strain sequencing project: providing services to taxonomists for standard genome sequencing and annotation.</title>
        <authorList>
            <consortium name="The Broad Institute Genomics Platform"/>
            <consortium name="The Broad Institute Genome Sequencing Center for Infectious Disease"/>
            <person name="Wu L."/>
            <person name="Ma J."/>
        </authorList>
    </citation>
    <scope>NUCLEOTIDE SEQUENCE [LARGE SCALE GENOMIC DNA]</scope>
    <source>
        <strain evidence="4">KCTC 13528</strain>
    </source>
</reference>
<protein>
    <submittedName>
        <fullName evidence="3">ABC transporter substrate-binding protein</fullName>
    </submittedName>
</protein>
<evidence type="ECO:0000256" key="2">
    <source>
        <dbReference type="SAM" id="SignalP"/>
    </source>
</evidence>
<dbReference type="EMBL" id="JBHUPG010000023">
    <property type="protein sequence ID" value="MFD2912729.1"/>
    <property type="molecule type" value="Genomic_DNA"/>
</dbReference>
<accession>A0ABW5ZIE5</accession>
<proteinExistence type="predicted"/>
<dbReference type="RefSeq" id="WP_204729746.1">
    <property type="nucleotide sequence ID" value="NZ_JAFBDK010000010.1"/>
</dbReference>
<dbReference type="PANTHER" id="PTHR43649:SF32">
    <property type="entry name" value="SUGAR BINDING SECRETED PROTEIN"/>
    <property type="match status" value="1"/>
</dbReference>
<evidence type="ECO:0000256" key="1">
    <source>
        <dbReference type="SAM" id="MobiDB-lite"/>
    </source>
</evidence>